<comment type="similarity">
    <text evidence="1">Belongs to the methyltransferase superfamily.</text>
</comment>
<reference evidence="6" key="1">
    <citation type="journal article" date="2019" name="Int. J. Syst. Evol. Microbiol.">
        <title>The Global Catalogue of Microorganisms (GCM) 10K type strain sequencing project: providing services to taxonomists for standard genome sequencing and annotation.</title>
        <authorList>
            <consortium name="The Broad Institute Genomics Platform"/>
            <consortium name="The Broad Institute Genome Sequencing Center for Infectious Disease"/>
            <person name="Wu L."/>
            <person name="Ma J."/>
        </authorList>
    </citation>
    <scope>NUCLEOTIDE SEQUENCE [LARGE SCALE GENOMIC DNA]</scope>
    <source>
        <strain evidence="6">JCM 17983</strain>
    </source>
</reference>
<dbReference type="InterPro" id="IPR051052">
    <property type="entry name" value="Diverse_substrate_MTase"/>
</dbReference>
<dbReference type="PANTHER" id="PTHR44942:SF4">
    <property type="entry name" value="METHYLTRANSFERASE TYPE 11 DOMAIN-CONTAINING PROTEIN"/>
    <property type="match status" value="1"/>
</dbReference>
<keyword evidence="3" id="KW-0808">Transferase</keyword>
<dbReference type="InterPro" id="IPR020596">
    <property type="entry name" value="rRNA_Ade_Mease_Trfase_CS"/>
</dbReference>
<evidence type="ECO:0000256" key="1">
    <source>
        <dbReference type="ARBA" id="ARBA00008361"/>
    </source>
</evidence>
<dbReference type="GO" id="GO:0032259">
    <property type="term" value="P:methylation"/>
    <property type="evidence" value="ECO:0007669"/>
    <property type="project" value="UniProtKB-KW"/>
</dbReference>
<keyword evidence="6" id="KW-1185">Reference proteome</keyword>
<organism evidence="5 6">
    <name type="scientific">Actinomycetospora straminea</name>
    <dbReference type="NCBI Taxonomy" id="663607"/>
    <lineage>
        <taxon>Bacteria</taxon>
        <taxon>Bacillati</taxon>
        <taxon>Actinomycetota</taxon>
        <taxon>Actinomycetes</taxon>
        <taxon>Pseudonocardiales</taxon>
        <taxon>Pseudonocardiaceae</taxon>
        <taxon>Actinomycetospora</taxon>
    </lineage>
</organism>
<proteinExistence type="inferred from homology"/>
<protein>
    <submittedName>
        <fullName evidence="5">Class I SAM-dependent methyltransferase</fullName>
    </submittedName>
</protein>
<keyword evidence="2 5" id="KW-0489">Methyltransferase</keyword>
<evidence type="ECO:0000313" key="5">
    <source>
        <dbReference type="EMBL" id="GAA4874944.1"/>
    </source>
</evidence>
<dbReference type="EMBL" id="BAABHQ010000006">
    <property type="protein sequence ID" value="GAA4874944.1"/>
    <property type="molecule type" value="Genomic_DNA"/>
</dbReference>
<dbReference type="RefSeq" id="WP_274233001.1">
    <property type="nucleotide sequence ID" value="NZ_BAABHQ010000006.1"/>
</dbReference>
<dbReference type="PROSITE" id="PS01131">
    <property type="entry name" value="RRNA_A_DIMETH"/>
    <property type="match status" value="1"/>
</dbReference>
<dbReference type="Gene3D" id="3.40.50.150">
    <property type="entry name" value="Vaccinia Virus protein VP39"/>
    <property type="match status" value="1"/>
</dbReference>
<dbReference type="SUPFAM" id="SSF53335">
    <property type="entry name" value="S-adenosyl-L-methionine-dependent methyltransferases"/>
    <property type="match status" value="1"/>
</dbReference>
<dbReference type="CDD" id="cd02440">
    <property type="entry name" value="AdoMet_MTases"/>
    <property type="match status" value="1"/>
</dbReference>
<dbReference type="InterPro" id="IPR029063">
    <property type="entry name" value="SAM-dependent_MTases_sf"/>
</dbReference>
<evidence type="ECO:0000256" key="3">
    <source>
        <dbReference type="ARBA" id="ARBA00022679"/>
    </source>
</evidence>
<dbReference type="Pfam" id="PF08241">
    <property type="entry name" value="Methyltransf_11"/>
    <property type="match status" value="1"/>
</dbReference>
<gene>
    <name evidence="5" type="ORF">GCM10023203_26220</name>
</gene>
<feature type="domain" description="Methyltransferase type 11" evidence="4">
    <location>
        <begin position="40"/>
        <end position="129"/>
    </location>
</feature>
<sequence>MNPDRARSFGAAADDYDRLRPAPAPEAVRRLLPGPGAAVLDLGAGTGLLTRALTAAGATDVVAVEPDDAMRGVLATRSPGVRVLAGTAEDVPLPDASVDAVLVASAWHWFDPDRASAEVGRVLRPGGVLGLLWTYWDPAQEWVAELRAIGGLDDQGRAPAVDADFVVDLPEGAPFGPGEPQVFRHAVWMAAADVAAMLGTHSAVLTLPADERAEVDRRAREHVARAVGTDPVRVPFVTAVWRAFRTSG</sequence>
<name>A0ABP9EBX5_9PSEU</name>
<dbReference type="Proteomes" id="UP001500457">
    <property type="component" value="Unassembled WGS sequence"/>
</dbReference>
<comment type="caution">
    <text evidence="5">The sequence shown here is derived from an EMBL/GenBank/DDBJ whole genome shotgun (WGS) entry which is preliminary data.</text>
</comment>
<evidence type="ECO:0000259" key="4">
    <source>
        <dbReference type="Pfam" id="PF08241"/>
    </source>
</evidence>
<evidence type="ECO:0000256" key="2">
    <source>
        <dbReference type="ARBA" id="ARBA00022603"/>
    </source>
</evidence>
<dbReference type="PANTHER" id="PTHR44942">
    <property type="entry name" value="METHYLTRANSF_11 DOMAIN-CONTAINING PROTEIN"/>
    <property type="match status" value="1"/>
</dbReference>
<evidence type="ECO:0000313" key="6">
    <source>
        <dbReference type="Proteomes" id="UP001500457"/>
    </source>
</evidence>
<accession>A0ABP9EBX5</accession>
<dbReference type="InterPro" id="IPR013216">
    <property type="entry name" value="Methyltransf_11"/>
</dbReference>
<dbReference type="GO" id="GO:0008168">
    <property type="term" value="F:methyltransferase activity"/>
    <property type="evidence" value="ECO:0007669"/>
    <property type="project" value="UniProtKB-KW"/>
</dbReference>